<evidence type="ECO:0008006" key="10">
    <source>
        <dbReference type="Google" id="ProtNLM"/>
    </source>
</evidence>
<dbReference type="GO" id="GO:0006352">
    <property type="term" value="P:DNA-templated transcription initiation"/>
    <property type="evidence" value="ECO:0007669"/>
    <property type="project" value="InterPro"/>
</dbReference>
<comment type="caution">
    <text evidence="8">The sequence shown here is derived from an EMBL/GenBank/DDBJ whole genome shotgun (WGS) entry which is preliminary data.</text>
</comment>
<name>A0A1F8GZD1_9BACT</name>
<evidence type="ECO:0000256" key="4">
    <source>
        <dbReference type="ARBA" id="ARBA00023125"/>
    </source>
</evidence>
<dbReference type="InterPro" id="IPR013324">
    <property type="entry name" value="RNA_pol_sigma_r3/r4-like"/>
</dbReference>
<dbReference type="InterPro" id="IPR013325">
    <property type="entry name" value="RNA_pol_sigma_r2"/>
</dbReference>
<evidence type="ECO:0000256" key="3">
    <source>
        <dbReference type="ARBA" id="ARBA00023082"/>
    </source>
</evidence>
<evidence type="ECO:0000256" key="1">
    <source>
        <dbReference type="ARBA" id="ARBA00010641"/>
    </source>
</evidence>
<dbReference type="Pfam" id="PF08281">
    <property type="entry name" value="Sigma70_r4_2"/>
    <property type="match status" value="1"/>
</dbReference>
<evidence type="ECO:0000256" key="2">
    <source>
        <dbReference type="ARBA" id="ARBA00023015"/>
    </source>
</evidence>
<gene>
    <name evidence="8" type="ORF">A3A33_00890</name>
</gene>
<dbReference type="InterPro" id="IPR007627">
    <property type="entry name" value="RNA_pol_sigma70_r2"/>
</dbReference>
<evidence type="ECO:0000313" key="8">
    <source>
        <dbReference type="EMBL" id="OGN29829.1"/>
    </source>
</evidence>
<dbReference type="SUPFAM" id="SSF88946">
    <property type="entry name" value="Sigma2 domain of RNA polymerase sigma factors"/>
    <property type="match status" value="1"/>
</dbReference>
<sequence>MIDEADFSGLYDKYARKIYTYCYFRVRSREEAEDIASQTFTKAWDHVSSGKDVENVAGFLYRIAHNLIIDHYRKGKSDHESSLDDPLHPIDIPIHDQTSELLDRKRREQEVFRKLEELPEPYQEVIVLRYVNELAVKEIAIALAESENTVSVRIHRALAKLKSLL</sequence>
<dbReference type="InterPro" id="IPR013249">
    <property type="entry name" value="RNA_pol_sigma70_r4_t2"/>
</dbReference>
<reference evidence="8 9" key="1">
    <citation type="journal article" date="2016" name="Nat. Commun.">
        <title>Thousands of microbial genomes shed light on interconnected biogeochemical processes in an aquifer system.</title>
        <authorList>
            <person name="Anantharaman K."/>
            <person name="Brown C.T."/>
            <person name="Hug L.A."/>
            <person name="Sharon I."/>
            <person name="Castelle C.J."/>
            <person name="Probst A.J."/>
            <person name="Thomas B.C."/>
            <person name="Singh A."/>
            <person name="Wilkins M.J."/>
            <person name="Karaoz U."/>
            <person name="Brodie E.L."/>
            <person name="Williams K.H."/>
            <person name="Hubbard S.S."/>
            <person name="Banfield J.F."/>
        </authorList>
    </citation>
    <scope>NUCLEOTIDE SEQUENCE [LARGE SCALE GENOMIC DNA]</scope>
</reference>
<keyword evidence="5" id="KW-0804">Transcription</keyword>
<dbReference type="GO" id="GO:0016987">
    <property type="term" value="F:sigma factor activity"/>
    <property type="evidence" value="ECO:0007669"/>
    <property type="project" value="UniProtKB-KW"/>
</dbReference>
<dbReference type="Proteomes" id="UP000179047">
    <property type="component" value="Unassembled WGS sequence"/>
</dbReference>
<dbReference type="PANTHER" id="PTHR43133:SF52">
    <property type="entry name" value="ECF RNA POLYMERASE SIGMA FACTOR SIGL"/>
    <property type="match status" value="1"/>
</dbReference>
<dbReference type="InterPro" id="IPR014284">
    <property type="entry name" value="RNA_pol_sigma-70_dom"/>
</dbReference>
<dbReference type="Gene3D" id="1.10.10.10">
    <property type="entry name" value="Winged helix-like DNA-binding domain superfamily/Winged helix DNA-binding domain"/>
    <property type="match status" value="1"/>
</dbReference>
<dbReference type="CDD" id="cd06171">
    <property type="entry name" value="Sigma70_r4"/>
    <property type="match status" value="1"/>
</dbReference>
<dbReference type="STRING" id="1802701.A3A33_00890"/>
<evidence type="ECO:0000259" key="7">
    <source>
        <dbReference type="Pfam" id="PF08281"/>
    </source>
</evidence>
<protein>
    <recommendedName>
        <fullName evidence="10">HTH luxR-type domain-containing protein</fullName>
    </recommendedName>
</protein>
<organism evidence="8 9">
    <name type="scientific">Candidatus Yanofskybacteria bacterium RIFCSPLOWO2_01_FULL_49_25</name>
    <dbReference type="NCBI Taxonomy" id="1802701"/>
    <lineage>
        <taxon>Bacteria</taxon>
        <taxon>Candidatus Yanofskyibacteriota</taxon>
    </lineage>
</organism>
<keyword evidence="2" id="KW-0805">Transcription regulation</keyword>
<feature type="domain" description="RNA polymerase sigma-70 region 2" evidence="6">
    <location>
        <begin position="10"/>
        <end position="76"/>
    </location>
</feature>
<dbReference type="EMBL" id="MGKP01000002">
    <property type="protein sequence ID" value="OGN29829.1"/>
    <property type="molecule type" value="Genomic_DNA"/>
</dbReference>
<keyword evidence="4" id="KW-0238">DNA-binding</keyword>
<dbReference type="AlphaFoldDB" id="A0A1F8GZD1"/>
<dbReference type="PANTHER" id="PTHR43133">
    <property type="entry name" value="RNA POLYMERASE ECF-TYPE SIGMA FACTO"/>
    <property type="match status" value="1"/>
</dbReference>
<dbReference type="InterPro" id="IPR039425">
    <property type="entry name" value="RNA_pol_sigma-70-like"/>
</dbReference>
<accession>A0A1F8GZD1</accession>
<dbReference type="GO" id="GO:0003677">
    <property type="term" value="F:DNA binding"/>
    <property type="evidence" value="ECO:0007669"/>
    <property type="project" value="UniProtKB-KW"/>
</dbReference>
<proteinExistence type="inferred from homology"/>
<dbReference type="NCBIfam" id="TIGR02937">
    <property type="entry name" value="sigma70-ECF"/>
    <property type="match status" value="1"/>
</dbReference>
<feature type="domain" description="RNA polymerase sigma factor 70 region 4 type 2" evidence="7">
    <location>
        <begin position="110"/>
        <end position="161"/>
    </location>
</feature>
<dbReference type="Pfam" id="PF04542">
    <property type="entry name" value="Sigma70_r2"/>
    <property type="match status" value="1"/>
</dbReference>
<evidence type="ECO:0000313" key="9">
    <source>
        <dbReference type="Proteomes" id="UP000179047"/>
    </source>
</evidence>
<comment type="similarity">
    <text evidence="1">Belongs to the sigma-70 factor family. ECF subfamily.</text>
</comment>
<dbReference type="Gene3D" id="1.10.1740.10">
    <property type="match status" value="1"/>
</dbReference>
<keyword evidence="3" id="KW-0731">Sigma factor</keyword>
<dbReference type="SUPFAM" id="SSF88659">
    <property type="entry name" value="Sigma3 and sigma4 domains of RNA polymerase sigma factors"/>
    <property type="match status" value="1"/>
</dbReference>
<evidence type="ECO:0000256" key="5">
    <source>
        <dbReference type="ARBA" id="ARBA00023163"/>
    </source>
</evidence>
<dbReference type="InterPro" id="IPR036388">
    <property type="entry name" value="WH-like_DNA-bd_sf"/>
</dbReference>
<evidence type="ECO:0000259" key="6">
    <source>
        <dbReference type="Pfam" id="PF04542"/>
    </source>
</evidence>